<proteinExistence type="inferred from homology"/>
<evidence type="ECO:0000256" key="6">
    <source>
        <dbReference type="ARBA" id="ARBA00022692"/>
    </source>
</evidence>
<name>A0ABT3MT98_9GAMM</name>
<dbReference type="Pfam" id="PF25994">
    <property type="entry name" value="HH_AprE"/>
    <property type="match status" value="1"/>
</dbReference>
<keyword evidence="14" id="KW-1185">Reference proteome</keyword>
<organism evidence="13 14">
    <name type="scientific">Endozoicomonas gorgoniicola</name>
    <dbReference type="NCBI Taxonomy" id="1234144"/>
    <lineage>
        <taxon>Bacteria</taxon>
        <taxon>Pseudomonadati</taxon>
        <taxon>Pseudomonadota</taxon>
        <taxon>Gammaproteobacteria</taxon>
        <taxon>Oceanospirillales</taxon>
        <taxon>Endozoicomonadaceae</taxon>
        <taxon>Endozoicomonas</taxon>
    </lineage>
</organism>
<dbReference type="Pfam" id="PF26002">
    <property type="entry name" value="Beta-barrel_AprE"/>
    <property type="match status" value="1"/>
</dbReference>
<dbReference type="PANTHER" id="PTHR30386">
    <property type="entry name" value="MEMBRANE FUSION SUBUNIT OF EMRAB-TOLC MULTIDRUG EFFLUX PUMP"/>
    <property type="match status" value="1"/>
</dbReference>
<keyword evidence="8" id="KW-0472">Membrane</keyword>
<sequence length="433" mass="49485">MRIPRSLRLLFTRHSITAMCLLTLTLLLIWSWHTPIDRFVYGQGKVTTFSDHKVIEHFEGGILSGIHIAEGQAVQAGTLLFSVENPGVRENASRIHEQMLAKKAKTSRLQAEYQQKPFIVSTDRSQLWQRQAETYLKNERHLFLLRKNNLLEDERILEQKRAKEQARFEETTQTIKDLDIELTVATEQLQILEESMKNRAGSRVVLLEKRMEVVRTQTRMNQSRAKLPVITASLKELELQKQQLRLKFREAAQDEYNQESAEIALLEEQWQISKQRQVRTEIRSPVNGTVYRLYTSTEGEVVTPGTVIAEIVPENEPLLIEARIDPYDRARVWQGEDANLRVTAYDYSEYGSLSGTIKEISADTFVDELTGQPYYQVIITTDSSGKSEEHPLIQGMTVDVNIVAGRQSVLSYLLPDALSMTSFQSSRSEGAGE</sequence>
<evidence type="ECO:0000256" key="4">
    <source>
        <dbReference type="ARBA" id="ARBA00022475"/>
    </source>
</evidence>
<dbReference type="InterPro" id="IPR050739">
    <property type="entry name" value="MFP"/>
</dbReference>
<dbReference type="InterPro" id="IPR058781">
    <property type="entry name" value="HH_AprE-like"/>
</dbReference>
<keyword evidence="7" id="KW-1133">Transmembrane helix</keyword>
<protein>
    <recommendedName>
        <fullName evidence="9">Membrane fusion protein (MFP) family protein</fullName>
    </recommendedName>
</protein>
<evidence type="ECO:0000259" key="12">
    <source>
        <dbReference type="Pfam" id="PF26002"/>
    </source>
</evidence>
<dbReference type="Gene3D" id="2.40.30.170">
    <property type="match status" value="1"/>
</dbReference>
<gene>
    <name evidence="13" type="ORF">NX722_08115</name>
</gene>
<dbReference type="NCBIfam" id="TIGR01843">
    <property type="entry name" value="type_I_hlyD"/>
    <property type="match status" value="1"/>
</dbReference>
<comment type="similarity">
    <text evidence="2 9">Belongs to the membrane fusion protein (MFP) (TC 8.A.1) family.</text>
</comment>
<evidence type="ECO:0000256" key="10">
    <source>
        <dbReference type="SAM" id="Coils"/>
    </source>
</evidence>
<evidence type="ECO:0000256" key="5">
    <source>
        <dbReference type="ARBA" id="ARBA00022519"/>
    </source>
</evidence>
<reference evidence="13 14" key="1">
    <citation type="submission" date="2022-10" db="EMBL/GenBank/DDBJ databases">
        <title>High-quality genome sequences of two octocoral-associated bacteria, Endozoicomonas euniceicola EF212 and Endozoicomonas gorgoniicola PS125.</title>
        <authorList>
            <person name="Chiou Y.-J."/>
            <person name="Chen Y.-H."/>
        </authorList>
    </citation>
    <scope>NUCLEOTIDE SEQUENCE [LARGE SCALE GENOMIC DNA]</scope>
    <source>
        <strain evidence="13 14">PS125</strain>
    </source>
</reference>
<evidence type="ECO:0000256" key="1">
    <source>
        <dbReference type="ARBA" id="ARBA00004377"/>
    </source>
</evidence>
<keyword evidence="3 9" id="KW-0813">Transport</keyword>
<evidence type="ECO:0000259" key="11">
    <source>
        <dbReference type="Pfam" id="PF25994"/>
    </source>
</evidence>
<keyword evidence="4 9" id="KW-1003">Cell membrane</keyword>
<dbReference type="Proteomes" id="UP001209854">
    <property type="component" value="Unassembled WGS sequence"/>
</dbReference>
<evidence type="ECO:0000256" key="3">
    <source>
        <dbReference type="ARBA" id="ARBA00022448"/>
    </source>
</evidence>
<keyword evidence="6" id="KW-0812">Transmembrane</keyword>
<feature type="coiled-coil region" evidence="10">
    <location>
        <begin position="234"/>
        <end position="269"/>
    </location>
</feature>
<dbReference type="PANTHER" id="PTHR30386:SF26">
    <property type="entry name" value="TRANSPORT PROTEIN COMB"/>
    <property type="match status" value="1"/>
</dbReference>
<accession>A0ABT3MT98</accession>
<keyword evidence="5 9" id="KW-0997">Cell inner membrane</keyword>
<dbReference type="EMBL" id="JAPFCC010000001">
    <property type="protein sequence ID" value="MCW7552615.1"/>
    <property type="molecule type" value="Genomic_DNA"/>
</dbReference>
<dbReference type="RefSeq" id="WP_262567567.1">
    <property type="nucleotide sequence ID" value="NZ_JAPFCC010000001.1"/>
</dbReference>
<evidence type="ECO:0000313" key="13">
    <source>
        <dbReference type="EMBL" id="MCW7552615.1"/>
    </source>
</evidence>
<feature type="coiled-coil region" evidence="10">
    <location>
        <begin position="147"/>
        <end position="195"/>
    </location>
</feature>
<feature type="domain" description="AprE-like long alpha-helical hairpin" evidence="11">
    <location>
        <begin position="89"/>
        <end position="275"/>
    </location>
</feature>
<evidence type="ECO:0000256" key="2">
    <source>
        <dbReference type="ARBA" id="ARBA00009477"/>
    </source>
</evidence>
<evidence type="ECO:0000313" key="14">
    <source>
        <dbReference type="Proteomes" id="UP001209854"/>
    </source>
</evidence>
<dbReference type="InterPro" id="IPR010129">
    <property type="entry name" value="T1SS_HlyD"/>
</dbReference>
<feature type="domain" description="AprE-like beta-barrel" evidence="12">
    <location>
        <begin position="318"/>
        <end position="404"/>
    </location>
</feature>
<evidence type="ECO:0000256" key="9">
    <source>
        <dbReference type="RuleBase" id="RU365093"/>
    </source>
</evidence>
<dbReference type="InterPro" id="IPR058982">
    <property type="entry name" value="Beta-barrel_AprE"/>
</dbReference>
<keyword evidence="10" id="KW-0175">Coiled coil</keyword>
<evidence type="ECO:0000256" key="8">
    <source>
        <dbReference type="ARBA" id="ARBA00023136"/>
    </source>
</evidence>
<dbReference type="PRINTS" id="PR01490">
    <property type="entry name" value="RTXTOXIND"/>
</dbReference>
<comment type="caution">
    <text evidence="13">The sequence shown here is derived from an EMBL/GenBank/DDBJ whole genome shotgun (WGS) entry which is preliminary data.</text>
</comment>
<comment type="subcellular location">
    <subcellularLocation>
        <location evidence="1 9">Cell inner membrane</location>
        <topology evidence="1 9">Single-pass membrane protein</topology>
    </subcellularLocation>
</comment>
<evidence type="ECO:0000256" key="7">
    <source>
        <dbReference type="ARBA" id="ARBA00022989"/>
    </source>
</evidence>